<keyword evidence="6 7" id="KW-0539">Nucleus</keyword>
<dbReference type="Proteomes" id="UP000193648">
    <property type="component" value="Unassembled WGS sequence"/>
</dbReference>
<keyword evidence="5 7" id="KW-0804">Transcription</keyword>
<dbReference type="GO" id="GO:0006357">
    <property type="term" value="P:regulation of transcription by RNA polymerase II"/>
    <property type="evidence" value="ECO:0007669"/>
    <property type="project" value="InterPro"/>
</dbReference>
<protein>
    <recommendedName>
        <fullName evidence="7">Mediator of RNA polymerase II transcription subunit 9</fullName>
    </recommendedName>
    <alternativeName>
        <fullName evidence="7">Mediator complex subunit 9</fullName>
    </alternativeName>
</protein>
<dbReference type="OrthoDB" id="5528926at2759"/>
<evidence type="ECO:0000313" key="10">
    <source>
        <dbReference type="Proteomes" id="UP000193648"/>
    </source>
</evidence>
<dbReference type="InterPro" id="IPR011425">
    <property type="entry name" value="Med9"/>
</dbReference>
<keyword evidence="10" id="KW-1185">Reference proteome</keyword>
<feature type="region of interest" description="Disordered" evidence="8">
    <location>
        <begin position="172"/>
        <end position="215"/>
    </location>
</feature>
<name>A0A1Y2GNH9_9FUNG</name>
<dbReference type="AlphaFoldDB" id="A0A1Y2GNH9"/>
<dbReference type="GO" id="GO:0003712">
    <property type="term" value="F:transcription coregulator activity"/>
    <property type="evidence" value="ECO:0007669"/>
    <property type="project" value="InterPro"/>
</dbReference>
<comment type="function">
    <text evidence="7">Component of the Mediator complex, a coactivator involved in the regulated transcription of nearly all RNA polymerase II-dependent genes. Mediator functions as a bridge to convey information from gene-specific regulatory proteins to the basal RNA polymerase II transcription machinery. Mediator is recruited to promoters by direct interactions with regulatory proteins and serves as a scaffold for the assembly of a functional preinitiation complex with RNA polymerase II and the general transcription factors.</text>
</comment>
<dbReference type="Pfam" id="PF07544">
    <property type="entry name" value="Med9"/>
    <property type="match status" value="1"/>
</dbReference>
<comment type="similarity">
    <text evidence="2 7">Belongs to the Mediator complex subunit 9 family.</text>
</comment>
<evidence type="ECO:0000256" key="8">
    <source>
        <dbReference type="SAM" id="MobiDB-lite"/>
    </source>
</evidence>
<keyword evidence="3 7" id="KW-0805">Transcription regulation</keyword>
<accession>A0A1Y2GNH9</accession>
<comment type="caution">
    <text evidence="9">The sequence shown here is derived from an EMBL/GenBank/DDBJ whole genome shotgun (WGS) entry which is preliminary data.</text>
</comment>
<dbReference type="EMBL" id="MCFF01000019">
    <property type="protein sequence ID" value="ORZ15404.1"/>
    <property type="molecule type" value="Genomic_DNA"/>
</dbReference>
<evidence type="ECO:0000256" key="7">
    <source>
        <dbReference type="RuleBase" id="RU364145"/>
    </source>
</evidence>
<evidence type="ECO:0000256" key="6">
    <source>
        <dbReference type="ARBA" id="ARBA00023242"/>
    </source>
</evidence>
<dbReference type="GO" id="GO:0016592">
    <property type="term" value="C:mediator complex"/>
    <property type="evidence" value="ECO:0007669"/>
    <property type="project" value="InterPro"/>
</dbReference>
<evidence type="ECO:0000313" key="9">
    <source>
        <dbReference type="EMBL" id="ORZ15404.1"/>
    </source>
</evidence>
<evidence type="ECO:0000256" key="1">
    <source>
        <dbReference type="ARBA" id="ARBA00004123"/>
    </source>
</evidence>
<evidence type="ECO:0000256" key="5">
    <source>
        <dbReference type="ARBA" id="ARBA00023163"/>
    </source>
</evidence>
<comment type="subcellular location">
    <subcellularLocation>
        <location evidence="1 7">Nucleus</location>
    </subcellularLocation>
</comment>
<evidence type="ECO:0000256" key="4">
    <source>
        <dbReference type="ARBA" id="ARBA00023159"/>
    </source>
</evidence>
<feature type="compositionally biased region" description="Polar residues" evidence="8">
    <location>
        <begin position="192"/>
        <end position="208"/>
    </location>
</feature>
<reference evidence="9 10" key="1">
    <citation type="submission" date="2016-07" db="EMBL/GenBank/DDBJ databases">
        <title>Pervasive Adenine N6-methylation of Active Genes in Fungi.</title>
        <authorList>
            <consortium name="DOE Joint Genome Institute"/>
            <person name="Mondo S.J."/>
            <person name="Dannebaum R.O."/>
            <person name="Kuo R.C."/>
            <person name="Labutti K."/>
            <person name="Haridas S."/>
            <person name="Kuo A."/>
            <person name="Salamov A."/>
            <person name="Ahrendt S.R."/>
            <person name="Lipzen A."/>
            <person name="Sullivan W."/>
            <person name="Andreopoulos W.B."/>
            <person name="Clum A."/>
            <person name="Lindquist E."/>
            <person name="Daum C."/>
            <person name="Ramamoorthy G.K."/>
            <person name="Gryganskyi A."/>
            <person name="Culley D."/>
            <person name="Magnuson J.K."/>
            <person name="James T.Y."/>
            <person name="O'Malley M.A."/>
            <person name="Stajich J.E."/>
            <person name="Spatafora J.W."/>
            <person name="Visel A."/>
            <person name="Grigoriev I.V."/>
        </authorList>
    </citation>
    <scope>NUCLEOTIDE SEQUENCE [LARGE SCALE GENOMIC DNA]</scope>
    <source>
        <strain evidence="9 10">NRRL 3116</strain>
    </source>
</reference>
<evidence type="ECO:0000256" key="3">
    <source>
        <dbReference type="ARBA" id="ARBA00023015"/>
    </source>
</evidence>
<comment type="subunit">
    <text evidence="7">Component of the Mediator complex.</text>
</comment>
<organism evidence="9 10">
    <name type="scientific">Lobosporangium transversale</name>
    <dbReference type="NCBI Taxonomy" id="64571"/>
    <lineage>
        <taxon>Eukaryota</taxon>
        <taxon>Fungi</taxon>
        <taxon>Fungi incertae sedis</taxon>
        <taxon>Mucoromycota</taxon>
        <taxon>Mortierellomycotina</taxon>
        <taxon>Mortierellomycetes</taxon>
        <taxon>Mortierellales</taxon>
        <taxon>Mortierellaceae</taxon>
        <taxon>Lobosporangium</taxon>
    </lineage>
</organism>
<dbReference type="InParanoid" id="A0A1Y2GNH9"/>
<evidence type="ECO:0000256" key="2">
    <source>
        <dbReference type="ARBA" id="ARBA00008089"/>
    </source>
</evidence>
<sequence>MSTLTSQTIMSDGQEAEQRFQPSDFSFLSQVLTILQKIEAGEDAQEIGRLSSNLKTSFKKCQNILDHLPGADLSPDEQEKILAEEMKILERKKAQLKTYLSWQVFQHDNPIESTLIKQDLSDHNDIHLSEPTSTSLSSSTVTAAAVATTSAEATPISVNSVEGMMKLDAMDDRSEGEHIKHESQEPVMPSLGTDTSFMSDLESSQGSYAQPPLRRETGLTFALSDIKMEDSQDFNL</sequence>
<keyword evidence="4 7" id="KW-0010">Activator</keyword>
<gene>
    <name evidence="7" type="primary">MED9</name>
    <name evidence="9" type="ORF">BCR41DRAFT_396352</name>
</gene>
<proteinExistence type="inferred from homology"/>
<feature type="compositionally biased region" description="Basic and acidic residues" evidence="8">
    <location>
        <begin position="172"/>
        <end position="184"/>
    </location>
</feature>